<keyword evidence="9" id="KW-1185">Reference proteome</keyword>
<comment type="subcellular location">
    <subcellularLocation>
        <location evidence="1">Mitochondrion</location>
    </subcellularLocation>
</comment>
<keyword evidence="6" id="KW-0496">Mitochondrion</keyword>
<dbReference type="Pfam" id="PF02636">
    <property type="entry name" value="Methyltransf_28"/>
    <property type="match status" value="1"/>
</dbReference>
<comment type="catalytic activity">
    <reaction evidence="7">
        <text>L-arginyl-[protein] + 2 S-adenosyl-L-methionine = N(omega),N(omega)'-dimethyl-L-arginyl-[protein] + 2 S-adenosyl-L-homocysteine + 2 H(+)</text>
        <dbReference type="Rhea" id="RHEA:48108"/>
        <dbReference type="Rhea" id="RHEA-COMP:10532"/>
        <dbReference type="Rhea" id="RHEA-COMP:11992"/>
        <dbReference type="ChEBI" id="CHEBI:15378"/>
        <dbReference type="ChEBI" id="CHEBI:29965"/>
        <dbReference type="ChEBI" id="CHEBI:57856"/>
        <dbReference type="ChEBI" id="CHEBI:59789"/>
        <dbReference type="ChEBI" id="CHEBI:88221"/>
        <dbReference type="EC" id="2.1.1.320"/>
    </reaction>
</comment>
<dbReference type="Gene3D" id="3.40.50.12710">
    <property type="match status" value="1"/>
</dbReference>
<evidence type="ECO:0000256" key="2">
    <source>
        <dbReference type="ARBA" id="ARBA00005891"/>
    </source>
</evidence>
<protein>
    <recommendedName>
        <fullName evidence="3">type II protein arginine methyltransferase</fullName>
        <ecNumber evidence="3">2.1.1.320</ecNumber>
    </recommendedName>
</protein>
<evidence type="ECO:0000313" key="9">
    <source>
        <dbReference type="Proteomes" id="UP000011713"/>
    </source>
</evidence>
<evidence type="ECO:0000313" key="8">
    <source>
        <dbReference type="EnsemblProtists" id="HpaP813040"/>
    </source>
</evidence>
<dbReference type="GO" id="GO:0035243">
    <property type="term" value="F:protein-arginine omega-N symmetric methyltransferase activity"/>
    <property type="evidence" value="ECO:0007669"/>
    <property type="project" value="UniProtKB-EC"/>
</dbReference>
<dbReference type="HOGENOM" id="CLU_1079469_0_0_1"/>
<proteinExistence type="inferred from homology"/>
<name>M4C1T9_HYAAE</name>
<dbReference type="InterPro" id="IPR003788">
    <property type="entry name" value="NDUFAF7"/>
</dbReference>
<dbReference type="EC" id="2.1.1.320" evidence="3"/>
<keyword evidence="4" id="KW-0489">Methyltransferase</keyword>
<evidence type="ECO:0000256" key="1">
    <source>
        <dbReference type="ARBA" id="ARBA00004173"/>
    </source>
</evidence>
<sequence>MPFVNSGILNFAIFDATSDSELRLLLSGTVIHPGELHNPICLIANYLFDALCHDLFQVDRDVLKEGLVSVGSKRAKESDPLDPGIIQRMHTIFKYNQTDETYYGETRPHHNNILKWYHEYFRPALSGANILVPIGALAAIERLAVLSMNGLVLLSGDKGHSNPDLFRGIGDPQIAVHGSFSIMVNYHALGVYFASRGGFALHSLQEEASLKVSAFVLPANAAVKDEAGSFVMMELYDSGLHGNLRETESSVSTSFDSI</sequence>
<dbReference type="GO" id="GO:0032259">
    <property type="term" value="P:methylation"/>
    <property type="evidence" value="ECO:0007669"/>
    <property type="project" value="UniProtKB-KW"/>
</dbReference>
<reference evidence="9" key="1">
    <citation type="journal article" date="2010" name="Science">
        <title>Signatures of adaptation to obligate biotrophy in the Hyaloperonospora arabidopsidis genome.</title>
        <authorList>
            <person name="Baxter L."/>
            <person name="Tripathy S."/>
            <person name="Ishaque N."/>
            <person name="Boot N."/>
            <person name="Cabral A."/>
            <person name="Kemen E."/>
            <person name="Thines M."/>
            <person name="Ah-Fong A."/>
            <person name="Anderson R."/>
            <person name="Badejoko W."/>
            <person name="Bittner-Eddy P."/>
            <person name="Boore J.L."/>
            <person name="Chibucos M.C."/>
            <person name="Coates M."/>
            <person name="Dehal P."/>
            <person name="Delehaunty K."/>
            <person name="Dong S."/>
            <person name="Downton P."/>
            <person name="Dumas B."/>
            <person name="Fabro G."/>
            <person name="Fronick C."/>
            <person name="Fuerstenberg S.I."/>
            <person name="Fulton L."/>
            <person name="Gaulin E."/>
            <person name="Govers F."/>
            <person name="Hughes L."/>
            <person name="Humphray S."/>
            <person name="Jiang R.H."/>
            <person name="Judelson H."/>
            <person name="Kamoun S."/>
            <person name="Kyung K."/>
            <person name="Meijer H."/>
            <person name="Minx P."/>
            <person name="Morris P."/>
            <person name="Nelson J."/>
            <person name="Phuntumart V."/>
            <person name="Qutob D."/>
            <person name="Rehmany A."/>
            <person name="Rougon-Cardoso A."/>
            <person name="Ryden P."/>
            <person name="Torto-Alalibo T."/>
            <person name="Studholme D."/>
            <person name="Wang Y."/>
            <person name="Win J."/>
            <person name="Wood J."/>
            <person name="Clifton S.W."/>
            <person name="Rogers J."/>
            <person name="Van den Ackerveken G."/>
            <person name="Jones J.D."/>
            <person name="McDowell J.M."/>
            <person name="Beynon J."/>
            <person name="Tyler B.M."/>
        </authorList>
    </citation>
    <scope>NUCLEOTIDE SEQUENCE [LARGE SCALE GENOMIC DNA]</scope>
    <source>
        <strain evidence="9">Emoy2</strain>
    </source>
</reference>
<reference evidence="8" key="2">
    <citation type="submission" date="2015-06" db="UniProtKB">
        <authorList>
            <consortium name="EnsemblProtists"/>
        </authorList>
    </citation>
    <scope>IDENTIFICATION</scope>
    <source>
        <strain evidence="8">Emoy2</strain>
    </source>
</reference>
<evidence type="ECO:0000256" key="7">
    <source>
        <dbReference type="ARBA" id="ARBA00048612"/>
    </source>
</evidence>
<evidence type="ECO:0000256" key="4">
    <source>
        <dbReference type="ARBA" id="ARBA00022603"/>
    </source>
</evidence>
<dbReference type="EMBL" id="JH598104">
    <property type="status" value="NOT_ANNOTATED_CDS"/>
    <property type="molecule type" value="Genomic_DNA"/>
</dbReference>
<dbReference type="EnsemblProtists" id="HpaT813040">
    <property type="protein sequence ID" value="HpaP813040"/>
    <property type="gene ID" value="HpaG813040"/>
</dbReference>
<dbReference type="AlphaFoldDB" id="M4C1T9"/>
<evidence type="ECO:0000256" key="6">
    <source>
        <dbReference type="ARBA" id="ARBA00023128"/>
    </source>
</evidence>
<dbReference type="InParanoid" id="M4C1T9"/>
<dbReference type="InterPro" id="IPR038375">
    <property type="entry name" value="NDUFAF7_sf"/>
</dbReference>
<evidence type="ECO:0000256" key="5">
    <source>
        <dbReference type="ARBA" id="ARBA00022679"/>
    </source>
</evidence>
<dbReference type="Proteomes" id="UP000011713">
    <property type="component" value="Unassembled WGS sequence"/>
</dbReference>
<organism evidence="8 9">
    <name type="scientific">Hyaloperonospora arabidopsidis (strain Emoy2)</name>
    <name type="common">Downy mildew agent</name>
    <name type="synonym">Peronospora arabidopsidis</name>
    <dbReference type="NCBI Taxonomy" id="559515"/>
    <lineage>
        <taxon>Eukaryota</taxon>
        <taxon>Sar</taxon>
        <taxon>Stramenopiles</taxon>
        <taxon>Oomycota</taxon>
        <taxon>Peronosporomycetes</taxon>
        <taxon>Peronosporales</taxon>
        <taxon>Peronosporaceae</taxon>
        <taxon>Hyaloperonospora</taxon>
    </lineage>
</organism>
<accession>M4C1T9</accession>
<evidence type="ECO:0000256" key="3">
    <source>
        <dbReference type="ARBA" id="ARBA00011935"/>
    </source>
</evidence>
<comment type="similarity">
    <text evidence="2">Belongs to the NDUFAF7 family.</text>
</comment>
<keyword evidence="5" id="KW-0808">Transferase</keyword>
<dbReference type="GO" id="GO:0005739">
    <property type="term" value="C:mitochondrion"/>
    <property type="evidence" value="ECO:0007669"/>
    <property type="project" value="UniProtKB-SubCell"/>
</dbReference>
<dbReference type="VEuPathDB" id="FungiDB:HpaG813040"/>
<dbReference type="eggNOG" id="ENOG502QS4P">
    <property type="taxonomic scope" value="Eukaryota"/>
</dbReference>
<dbReference type="STRING" id="559515.M4C1T9"/>